<dbReference type="AlphaFoldDB" id="A0A447V2S0"/>
<keyword evidence="4" id="KW-0804">Transcription</keyword>
<dbReference type="InterPro" id="IPR036390">
    <property type="entry name" value="WH_DNA-bd_sf"/>
</dbReference>
<evidence type="ECO:0000313" key="6">
    <source>
        <dbReference type="EMBL" id="VEB97995.1"/>
    </source>
</evidence>
<comment type="similarity">
    <text evidence="1">Belongs to the LysR transcriptional regulatory family.</text>
</comment>
<keyword evidence="2" id="KW-0805">Transcription regulation</keyword>
<dbReference type="InterPro" id="IPR050950">
    <property type="entry name" value="HTH-type_LysR_regulators"/>
</dbReference>
<name>A0A447V2S0_9ENTR</name>
<dbReference type="SUPFAM" id="SSF46785">
    <property type="entry name" value="Winged helix' DNA-binding domain"/>
    <property type="match status" value="1"/>
</dbReference>
<dbReference type="OrthoDB" id="8587655at2"/>
<dbReference type="GO" id="GO:0003700">
    <property type="term" value="F:DNA-binding transcription factor activity"/>
    <property type="evidence" value="ECO:0007669"/>
    <property type="project" value="InterPro"/>
</dbReference>
<dbReference type="EMBL" id="LR134201">
    <property type="protein sequence ID" value="VEB97995.1"/>
    <property type="molecule type" value="Genomic_DNA"/>
</dbReference>
<dbReference type="Gene3D" id="3.40.190.290">
    <property type="match status" value="1"/>
</dbReference>
<evidence type="ECO:0000256" key="2">
    <source>
        <dbReference type="ARBA" id="ARBA00023015"/>
    </source>
</evidence>
<dbReference type="PANTHER" id="PTHR30419">
    <property type="entry name" value="HTH-TYPE TRANSCRIPTIONAL REGULATOR YBHD"/>
    <property type="match status" value="1"/>
</dbReference>
<keyword evidence="3" id="KW-0238">DNA-binding</keyword>
<dbReference type="PROSITE" id="PS50931">
    <property type="entry name" value="HTH_LYSR"/>
    <property type="match status" value="1"/>
</dbReference>
<reference evidence="6 7" key="1">
    <citation type="submission" date="2018-12" db="EMBL/GenBank/DDBJ databases">
        <authorList>
            <consortium name="Pathogen Informatics"/>
        </authorList>
    </citation>
    <scope>NUCLEOTIDE SEQUENCE [LARGE SCALE GENOMIC DNA]</scope>
    <source>
        <strain evidence="6 7">NCTC11466</strain>
    </source>
</reference>
<sequence length="323" mass="35545">MPSHQDPQFLSVALSRLRLRHFQALDVLQQQGSLRRVAAELGLSQSATVALINDLEHAFGITLVKREKNGSTLTAEAEMLIARSKIILQEVELIQRHAVKSRQSAGTLRIGASPYLISVLIPQMLSLFNKKKGGVYIDIQEDTLDVLLQKLAEGELDAVIGNADKADTLSFSVELEQSVLWDESLSIIVGQGHPLFDLEQANLEQILQGPWILPHGDSHIRHLVDKAISALDAPPLDPMIECRGILNLINLAAATGGLSIAPTSEINQFLWRNRVRLIPCPVKIAIPPYAFITRKYKKPLSLLEDMRQCARDAVASLARGEAS</sequence>
<evidence type="ECO:0000313" key="7">
    <source>
        <dbReference type="Proteomes" id="UP000274122"/>
    </source>
</evidence>
<evidence type="ECO:0000256" key="3">
    <source>
        <dbReference type="ARBA" id="ARBA00023125"/>
    </source>
</evidence>
<dbReference type="Pfam" id="PF00126">
    <property type="entry name" value="HTH_1"/>
    <property type="match status" value="1"/>
</dbReference>
<dbReference type="GO" id="GO:0005829">
    <property type="term" value="C:cytosol"/>
    <property type="evidence" value="ECO:0007669"/>
    <property type="project" value="TreeGrafter"/>
</dbReference>
<dbReference type="InterPro" id="IPR036388">
    <property type="entry name" value="WH-like_DNA-bd_sf"/>
</dbReference>
<gene>
    <name evidence="6" type="primary">gbpR_1</name>
    <name evidence="6" type="ORF">NCTC11466_02443</name>
</gene>
<dbReference type="InterPro" id="IPR000847">
    <property type="entry name" value="LysR_HTH_N"/>
</dbReference>
<dbReference type="SUPFAM" id="SSF53850">
    <property type="entry name" value="Periplasmic binding protein-like II"/>
    <property type="match status" value="1"/>
</dbReference>
<keyword evidence="7" id="KW-1185">Reference proteome</keyword>
<dbReference type="InterPro" id="IPR005119">
    <property type="entry name" value="LysR_subst-bd"/>
</dbReference>
<accession>A0A447V2S0</accession>
<dbReference type="PANTHER" id="PTHR30419:SF8">
    <property type="entry name" value="NITROGEN ASSIMILATION TRANSCRIPTIONAL ACTIVATOR-RELATED"/>
    <property type="match status" value="1"/>
</dbReference>
<dbReference type="KEGG" id="clap:NCTC11466_02443"/>
<dbReference type="Gene3D" id="1.10.10.10">
    <property type="entry name" value="Winged helix-like DNA-binding domain superfamily/Winged helix DNA-binding domain"/>
    <property type="match status" value="1"/>
</dbReference>
<organism evidence="6 7">
    <name type="scientific">Cedecea lapagei</name>
    <dbReference type="NCBI Taxonomy" id="158823"/>
    <lineage>
        <taxon>Bacteria</taxon>
        <taxon>Pseudomonadati</taxon>
        <taxon>Pseudomonadota</taxon>
        <taxon>Gammaproteobacteria</taxon>
        <taxon>Enterobacterales</taxon>
        <taxon>Enterobacteriaceae</taxon>
        <taxon>Cedecea</taxon>
    </lineage>
</organism>
<evidence type="ECO:0000256" key="1">
    <source>
        <dbReference type="ARBA" id="ARBA00009437"/>
    </source>
</evidence>
<protein>
    <submittedName>
        <fullName evidence="6">Galactose-binding protein regulator</fullName>
    </submittedName>
</protein>
<evidence type="ECO:0000256" key="4">
    <source>
        <dbReference type="ARBA" id="ARBA00023163"/>
    </source>
</evidence>
<dbReference type="GO" id="GO:0003677">
    <property type="term" value="F:DNA binding"/>
    <property type="evidence" value="ECO:0007669"/>
    <property type="project" value="UniProtKB-KW"/>
</dbReference>
<dbReference type="RefSeq" id="WP_126356419.1">
    <property type="nucleotide sequence ID" value="NZ_LR134201.1"/>
</dbReference>
<dbReference type="Proteomes" id="UP000274122">
    <property type="component" value="Chromosome"/>
</dbReference>
<proteinExistence type="inferred from homology"/>
<dbReference type="Pfam" id="PF03466">
    <property type="entry name" value="LysR_substrate"/>
    <property type="match status" value="1"/>
</dbReference>
<feature type="domain" description="HTH lysR-type" evidence="5">
    <location>
        <begin position="17"/>
        <end position="74"/>
    </location>
</feature>
<evidence type="ECO:0000259" key="5">
    <source>
        <dbReference type="PROSITE" id="PS50931"/>
    </source>
</evidence>